<dbReference type="InterPro" id="IPR056411">
    <property type="entry name" value="CysS_C"/>
</dbReference>
<dbReference type="InterPro" id="IPR057798">
    <property type="entry name" value="PH_YqeB"/>
</dbReference>
<keyword evidence="1" id="KW-0812">Transmembrane</keyword>
<dbReference type="RefSeq" id="WP_193927679.1">
    <property type="nucleotide sequence ID" value="NZ_JADEYC010000011.1"/>
</dbReference>
<protein>
    <submittedName>
        <fullName evidence="4">Uncharacterized protein</fullName>
    </submittedName>
</protein>
<evidence type="ECO:0000259" key="3">
    <source>
        <dbReference type="Pfam" id="PF23494"/>
    </source>
</evidence>
<keyword evidence="5" id="KW-1185">Reference proteome</keyword>
<accession>A0A929B6S4</accession>
<organism evidence="4 5">
    <name type="scientific">Saccharopolyspora montiporae</name>
    <dbReference type="NCBI Taxonomy" id="2781240"/>
    <lineage>
        <taxon>Bacteria</taxon>
        <taxon>Bacillati</taxon>
        <taxon>Actinomycetota</taxon>
        <taxon>Actinomycetes</taxon>
        <taxon>Pseudonocardiales</taxon>
        <taxon>Pseudonocardiaceae</taxon>
        <taxon>Saccharopolyspora</taxon>
    </lineage>
</organism>
<comment type="caution">
    <text evidence="4">The sequence shown here is derived from an EMBL/GenBank/DDBJ whole genome shotgun (WGS) entry which is preliminary data.</text>
</comment>
<evidence type="ECO:0000259" key="2">
    <source>
        <dbReference type="Pfam" id="PF23493"/>
    </source>
</evidence>
<gene>
    <name evidence="4" type="ORF">IQ251_07165</name>
</gene>
<evidence type="ECO:0000313" key="4">
    <source>
        <dbReference type="EMBL" id="MBE9374224.1"/>
    </source>
</evidence>
<dbReference type="Pfam" id="PF23494">
    <property type="entry name" value="bPH_10"/>
    <property type="match status" value="1"/>
</dbReference>
<name>A0A929B6S4_9PSEU</name>
<reference evidence="4" key="1">
    <citation type="submission" date="2020-10" db="EMBL/GenBank/DDBJ databases">
        <title>Diversity and distribution of actinomycetes associated with coral in the coast of Hainan.</title>
        <authorList>
            <person name="Li F."/>
        </authorList>
    </citation>
    <scope>NUCLEOTIDE SEQUENCE</scope>
    <source>
        <strain evidence="4">HNM0983</strain>
    </source>
</reference>
<feature type="domain" description="Cysteinyl-tRNA ligase anticodon binding" evidence="2">
    <location>
        <begin position="173"/>
        <end position="223"/>
    </location>
</feature>
<evidence type="ECO:0000313" key="5">
    <source>
        <dbReference type="Proteomes" id="UP000598360"/>
    </source>
</evidence>
<proteinExistence type="predicted"/>
<feature type="transmembrane region" description="Helical" evidence="1">
    <location>
        <begin position="62"/>
        <end position="82"/>
    </location>
</feature>
<dbReference type="Proteomes" id="UP000598360">
    <property type="component" value="Unassembled WGS sequence"/>
</dbReference>
<feature type="domain" description="YqeB PH" evidence="3">
    <location>
        <begin position="7"/>
        <end position="157"/>
    </location>
</feature>
<feature type="transmembrane region" description="Helical" evidence="1">
    <location>
        <begin position="20"/>
        <end position="42"/>
    </location>
</feature>
<dbReference type="AlphaFoldDB" id="A0A929B6S4"/>
<keyword evidence="1" id="KW-0472">Membrane</keyword>
<dbReference type="EMBL" id="JADEYC010000011">
    <property type="protein sequence ID" value="MBE9374224.1"/>
    <property type="molecule type" value="Genomic_DNA"/>
</dbReference>
<dbReference type="Pfam" id="PF23493">
    <property type="entry name" value="CysS_C"/>
    <property type="match status" value="1"/>
</dbReference>
<evidence type="ECO:0000256" key="1">
    <source>
        <dbReference type="SAM" id="Phobius"/>
    </source>
</evidence>
<keyword evidence="1" id="KW-1133">Transmembrane helix</keyword>
<sequence>MAGASSTEVTAGSWATRSPWFLLPLLGAVIGLLLRIAALWLVELRWAPFQGVFELLATGAEPVGSAVVVACCAVVGLGFAGLRAQERLRVSVGPEELVLARGTGEHRFARTAVGAVYPDGTDLVVLDPDGGELTRQRCDLARARLRDALAEHGYPWRDRDPHSGEYREWTGDSPELSLRCNALLAERERALHRRSTGEAESLRRRLAELGAVVRDENKRQFWRTGPVRSDPGPTG</sequence>